<dbReference type="AlphaFoldDB" id="A0A2W2AL07"/>
<evidence type="ECO:0000256" key="5">
    <source>
        <dbReference type="ARBA" id="ARBA00022989"/>
    </source>
</evidence>
<dbReference type="GO" id="GO:0016020">
    <property type="term" value="C:membrane"/>
    <property type="evidence" value="ECO:0007669"/>
    <property type="project" value="UniProtKB-SubCell"/>
</dbReference>
<feature type="transmembrane region" description="Helical" evidence="7">
    <location>
        <begin position="111"/>
        <end position="131"/>
    </location>
</feature>
<evidence type="ECO:0000256" key="7">
    <source>
        <dbReference type="SAM" id="Phobius"/>
    </source>
</evidence>
<evidence type="ECO:0000259" key="8">
    <source>
        <dbReference type="Pfam" id="PF01694"/>
    </source>
</evidence>
<dbReference type="EMBL" id="QKTW01000006">
    <property type="protein sequence ID" value="PZF74262.1"/>
    <property type="molecule type" value="Genomic_DNA"/>
</dbReference>
<protein>
    <submittedName>
        <fullName evidence="9">Rhomboid family intramembrane serine protease</fullName>
    </submittedName>
</protein>
<comment type="caution">
    <text evidence="9">The sequence shown here is derived from an EMBL/GenBank/DDBJ whole genome shotgun (WGS) entry which is preliminary data.</text>
</comment>
<comment type="similarity">
    <text evidence="2">Belongs to the peptidase S54 family.</text>
</comment>
<dbReference type="OrthoDB" id="9807874at2"/>
<feature type="transmembrane region" description="Helical" evidence="7">
    <location>
        <begin position="85"/>
        <end position="104"/>
    </location>
</feature>
<comment type="subcellular location">
    <subcellularLocation>
        <location evidence="1">Membrane</location>
        <topology evidence="1">Multi-pass membrane protein</topology>
    </subcellularLocation>
</comment>
<dbReference type="RefSeq" id="WP_110997678.1">
    <property type="nucleotide sequence ID" value="NZ_QKTW01000006.1"/>
</dbReference>
<dbReference type="InterPro" id="IPR050925">
    <property type="entry name" value="Rhomboid_protease_S54"/>
</dbReference>
<evidence type="ECO:0000313" key="10">
    <source>
        <dbReference type="Proteomes" id="UP000248745"/>
    </source>
</evidence>
<feature type="domain" description="Peptidase S54 rhomboid" evidence="8">
    <location>
        <begin position="42"/>
        <end position="186"/>
    </location>
</feature>
<keyword evidence="9" id="KW-0645">Protease</keyword>
<dbReference type="GO" id="GO:0006508">
    <property type="term" value="P:proteolysis"/>
    <property type="evidence" value="ECO:0007669"/>
    <property type="project" value="UniProtKB-KW"/>
</dbReference>
<accession>A0A2W2AL07</accession>
<evidence type="ECO:0000256" key="2">
    <source>
        <dbReference type="ARBA" id="ARBA00009045"/>
    </source>
</evidence>
<feature type="transmembrane region" description="Helical" evidence="7">
    <location>
        <begin position="137"/>
        <end position="156"/>
    </location>
</feature>
<name>A0A2W2AL07_9BACT</name>
<keyword evidence="4" id="KW-0378">Hydrolase</keyword>
<dbReference type="SUPFAM" id="SSF144091">
    <property type="entry name" value="Rhomboid-like"/>
    <property type="match status" value="1"/>
</dbReference>
<proteinExistence type="inferred from homology"/>
<evidence type="ECO:0000256" key="1">
    <source>
        <dbReference type="ARBA" id="ARBA00004141"/>
    </source>
</evidence>
<dbReference type="InterPro" id="IPR035952">
    <property type="entry name" value="Rhomboid-like_sf"/>
</dbReference>
<dbReference type="PANTHER" id="PTHR43731">
    <property type="entry name" value="RHOMBOID PROTEASE"/>
    <property type="match status" value="1"/>
</dbReference>
<evidence type="ECO:0000256" key="4">
    <source>
        <dbReference type="ARBA" id="ARBA00022801"/>
    </source>
</evidence>
<dbReference type="PANTHER" id="PTHR43731:SF14">
    <property type="entry name" value="PRESENILIN-ASSOCIATED RHOMBOID-LIKE PROTEIN, MITOCHONDRIAL"/>
    <property type="match status" value="1"/>
</dbReference>
<feature type="transmembrane region" description="Helical" evidence="7">
    <location>
        <begin position="44"/>
        <end position="73"/>
    </location>
</feature>
<keyword evidence="6 7" id="KW-0472">Membrane</keyword>
<feature type="transmembrane region" description="Helical" evidence="7">
    <location>
        <begin position="6"/>
        <end position="23"/>
    </location>
</feature>
<dbReference type="GO" id="GO:0004252">
    <property type="term" value="F:serine-type endopeptidase activity"/>
    <property type="evidence" value="ECO:0007669"/>
    <property type="project" value="InterPro"/>
</dbReference>
<keyword evidence="10" id="KW-1185">Reference proteome</keyword>
<feature type="transmembrane region" description="Helical" evidence="7">
    <location>
        <begin position="168"/>
        <end position="187"/>
    </location>
</feature>
<gene>
    <name evidence="9" type="ORF">DN068_04435</name>
</gene>
<evidence type="ECO:0000256" key="3">
    <source>
        <dbReference type="ARBA" id="ARBA00022692"/>
    </source>
</evidence>
<evidence type="ECO:0000313" key="9">
    <source>
        <dbReference type="EMBL" id="PZF74262.1"/>
    </source>
</evidence>
<keyword evidence="5 7" id="KW-1133">Transmembrane helix</keyword>
<organism evidence="9 10">
    <name type="scientific">Taibaiella soli</name>
    <dbReference type="NCBI Taxonomy" id="1649169"/>
    <lineage>
        <taxon>Bacteria</taxon>
        <taxon>Pseudomonadati</taxon>
        <taxon>Bacteroidota</taxon>
        <taxon>Chitinophagia</taxon>
        <taxon>Chitinophagales</taxon>
        <taxon>Chitinophagaceae</taxon>
        <taxon>Taibaiella</taxon>
    </lineage>
</organism>
<reference evidence="9 10" key="1">
    <citation type="submission" date="2018-06" db="EMBL/GenBank/DDBJ databases">
        <title>Mucibacter soli gen. nov., sp. nov., a new member of the family Chitinophagaceae producing mucin.</title>
        <authorList>
            <person name="Kim M.-K."/>
            <person name="Park S."/>
            <person name="Kim T.-S."/>
            <person name="Joung Y."/>
            <person name="Han J.-H."/>
            <person name="Kim S.B."/>
        </authorList>
    </citation>
    <scope>NUCLEOTIDE SEQUENCE [LARGE SCALE GENOMIC DNA]</scope>
    <source>
        <strain evidence="9 10">R1-15</strain>
    </source>
</reference>
<keyword evidence="3 7" id="KW-0812">Transmembrane</keyword>
<evidence type="ECO:0000256" key="6">
    <source>
        <dbReference type="ARBA" id="ARBA00023136"/>
    </source>
</evidence>
<dbReference type="Pfam" id="PF01694">
    <property type="entry name" value="Rhomboid"/>
    <property type="match status" value="1"/>
</dbReference>
<dbReference type="InterPro" id="IPR022764">
    <property type="entry name" value="Peptidase_S54_rhomboid_dom"/>
</dbReference>
<dbReference type="Proteomes" id="UP000248745">
    <property type="component" value="Unassembled WGS sequence"/>
</dbReference>
<dbReference type="Gene3D" id="1.20.1540.10">
    <property type="entry name" value="Rhomboid-like"/>
    <property type="match status" value="1"/>
</dbReference>
<sequence length="204" mass="23324">MHFGTYTILIVIITVIISIRAFSDTNLMNKLILWPRRMDRPSEYYRLLSSGFIHADGSHLFFNMFTLFFIGSAVEAEFAYFSSHFLYLVLYLAGIVVASLPSFFKNKNNSYYRSLGASGGVAAVLFSSVYFSPWAPLLIWFIKMPSIVFALIYLIYSMYMSRKGGGYINHDAHFWGAVFGIVFTWAIDPSHGQLFLEQISHPSW</sequence>